<name>A0A517TS53_9BACT</name>
<gene>
    <name evidence="2" type="ORF">I41_03590</name>
</gene>
<keyword evidence="3" id="KW-1185">Reference proteome</keyword>
<reference evidence="2 3" key="1">
    <citation type="submission" date="2019-02" db="EMBL/GenBank/DDBJ databases">
        <title>Deep-cultivation of Planctomycetes and their phenomic and genomic characterization uncovers novel biology.</title>
        <authorList>
            <person name="Wiegand S."/>
            <person name="Jogler M."/>
            <person name="Boedeker C."/>
            <person name="Pinto D."/>
            <person name="Vollmers J."/>
            <person name="Rivas-Marin E."/>
            <person name="Kohn T."/>
            <person name="Peeters S.H."/>
            <person name="Heuer A."/>
            <person name="Rast P."/>
            <person name="Oberbeckmann S."/>
            <person name="Bunk B."/>
            <person name="Jeske O."/>
            <person name="Meyerdierks A."/>
            <person name="Storesund J.E."/>
            <person name="Kallscheuer N."/>
            <person name="Luecker S."/>
            <person name="Lage O.M."/>
            <person name="Pohl T."/>
            <person name="Merkel B.J."/>
            <person name="Hornburger P."/>
            <person name="Mueller R.-W."/>
            <person name="Bruemmer F."/>
            <person name="Labrenz M."/>
            <person name="Spormann A.M."/>
            <person name="Op den Camp H."/>
            <person name="Overmann J."/>
            <person name="Amann R."/>
            <person name="Jetten M.S.M."/>
            <person name="Mascher T."/>
            <person name="Medema M.H."/>
            <person name="Devos D.P."/>
            <person name="Kaster A.-K."/>
            <person name="Ovreas L."/>
            <person name="Rohde M."/>
            <person name="Galperin M.Y."/>
            <person name="Jogler C."/>
        </authorList>
    </citation>
    <scope>NUCLEOTIDE SEQUENCE [LARGE SCALE GENOMIC DNA]</scope>
    <source>
        <strain evidence="2 3">I41</strain>
    </source>
</reference>
<feature type="region of interest" description="Disordered" evidence="1">
    <location>
        <begin position="81"/>
        <end position="103"/>
    </location>
</feature>
<evidence type="ECO:0000256" key="1">
    <source>
        <dbReference type="SAM" id="MobiDB-lite"/>
    </source>
</evidence>
<feature type="region of interest" description="Disordered" evidence="1">
    <location>
        <begin position="153"/>
        <end position="190"/>
    </location>
</feature>
<organism evidence="2 3">
    <name type="scientific">Lacipirellula limnantheis</name>
    <dbReference type="NCBI Taxonomy" id="2528024"/>
    <lineage>
        <taxon>Bacteria</taxon>
        <taxon>Pseudomonadati</taxon>
        <taxon>Planctomycetota</taxon>
        <taxon>Planctomycetia</taxon>
        <taxon>Pirellulales</taxon>
        <taxon>Lacipirellulaceae</taxon>
        <taxon>Lacipirellula</taxon>
    </lineage>
</organism>
<accession>A0A517TS53</accession>
<dbReference type="OrthoDB" id="278480at2"/>
<evidence type="ECO:0000313" key="2">
    <source>
        <dbReference type="EMBL" id="QDT71204.1"/>
    </source>
</evidence>
<dbReference type="Proteomes" id="UP000317909">
    <property type="component" value="Chromosome"/>
</dbReference>
<dbReference type="RefSeq" id="WP_145430358.1">
    <property type="nucleotide sequence ID" value="NZ_CP036339.1"/>
</dbReference>
<proteinExistence type="predicted"/>
<feature type="compositionally biased region" description="Low complexity" evidence="1">
    <location>
        <begin position="88"/>
        <end position="103"/>
    </location>
</feature>
<dbReference type="KEGG" id="llh:I41_03590"/>
<evidence type="ECO:0000313" key="3">
    <source>
        <dbReference type="Proteomes" id="UP000317909"/>
    </source>
</evidence>
<protein>
    <submittedName>
        <fullName evidence="2">Uncharacterized protein</fullName>
    </submittedName>
</protein>
<feature type="compositionally biased region" description="Low complexity" evidence="1">
    <location>
        <begin position="153"/>
        <end position="163"/>
    </location>
</feature>
<sequence>MPTFTESVEALKQQYTDKYVVVDPGRPELARFEHYVGQVKTVNMSGRALVEFLDYHTNIGWFDIDLSALKVVDKPTEESKAKAEAKRAAPPAAAKPAAADAGGKKLSPLEMARMQGSAKAGGAAPAAPAAAAKPASGKQSTADILAAARGGAKGAAAAAPTAPKAEKPKPAPAAPKPAASAGGKVGRVDKSTMTVDQMIAYCREHDAGRAG</sequence>
<dbReference type="EMBL" id="CP036339">
    <property type="protein sequence ID" value="QDT71204.1"/>
    <property type="molecule type" value="Genomic_DNA"/>
</dbReference>
<dbReference type="AlphaFoldDB" id="A0A517TS53"/>